<dbReference type="CDD" id="cd00067">
    <property type="entry name" value="GAL4"/>
    <property type="match status" value="1"/>
</dbReference>
<evidence type="ECO:0000259" key="2">
    <source>
        <dbReference type="PROSITE" id="PS50048"/>
    </source>
</evidence>
<dbReference type="Gene3D" id="4.10.240.10">
    <property type="entry name" value="Zn(2)-C6 fungal-type DNA-binding domain"/>
    <property type="match status" value="1"/>
</dbReference>
<evidence type="ECO:0000256" key="1">
    <source>
        <dbReference type="ARBA" id="ARBA00023242"/>
    </source>
</evidence>
<dbReference type="PANTHER" id="PTHR47784">
    <property type="entry name" value="STEROL UPTAKE CONTROL PROTEIN 2"/>
    <property type="match status" value="1"/>
</dbReference>
<dbReference type="GO" id="GO:0008270">
    <property type="term" value="F:zinc ion binding"/>
    <property type="evidence" value="ECO:0007669"/>
    <property type="project" value="InterPro"/>
</dbReference>
<sequence length="411" mass="46829">MTPALPGKGSRRSTVKSRTGCQNCKRRKIKCGEERPSCQNCARREEVCSLSDTSPLLTANRAAPSQAQTPASGEIPLDTPRALSAQDNGFGMASLTMIDLELLHHYCISTSLTLSSDPIMRNYFLEGVPQVGFSHPYVLYSLLALAASHLAHFRPESRRYYYEHARARHTAATSMATPLLSNISTSNAIPMYCFSILTMFISFGSLRDDDDLPFHANSVMPSWLALFRGVRTVLEANNGAIYSSSIAFLFRSTEVKRLWGSKKADLRPLLEFQAYIDTSASEDDSQSRQMLLDAFQDLRRCFYFFYDQDLGNEAEIRSLFTWMYKIPDEFLSLVQQSHSKAICVLAFLCVLLHRLEYNWWFQGWGTHLIERIYTSLDESHRFWIRWPIQEIGWVPKRETSRVPSLTISPIL</sequence>
<proteinExistence type="predicted"/>
<dbReference type="InterPro" id="IPR053157">
    <property type="entry name" value="Sterol_Uptake_Regulator"/>
</dbReference>
<dbReference type="Pfam" id="PF00172">
    <property type="entry name" value="Zn_clus"/>
    <property type="match status" value="1"/>
</dbReference>
<dbReference type="Proteomes" id="UP001152130">
    <property type="component" value="Unassembled WGS sequence"/>
</dbReference>
<dbReference type="InterPro" id="IPR001138">
    <property type="entry name" value="Zn2Cys6_DnaBD"/>
</dbReference>
<evidence type="ECO:0000313" key="3">
    <source>
        <dbReference type="EMBL" id="KAJ4003940.1"/>
    </source>
</evidence>
<dbReference type="PROSITE" id="PS00463">
    <property type="entry name" value="ZN2_CY6_FUNGAL_1"/>
    <property type="match status" value="1"/>
</dbReference>
<dbReference type="Pfam" id="PF11951">
    <property type="entry name" value="Fungal_trans_2"/>
    <property type="match status" value="1"/>
</dbReference>
<keyword evidence="1" id="KW-0539">Nucleus</keyword>
<accession>A0A9W8U571</accession>
<reference evidence="3" key="1">
    <citation type="submission" date="2022-10" db="EMBL/GenBank/DDBJ databases">
        <title>Fusarium specimens isolated from Avocado Roots.</title>
        <authorList>
            <person name="Stajich J."/>
            <person name="Roper C."/>
            <person name="Heimlech-Rivalta G."/>
        </authorList>
    </citation>
    <scope>NUCLEOTIDE SEQUENCE</scope>
    <source>
        <strain evidence="3">CF00143</strain>
    </source>
</reference>
<dbReference type="SUPFAM" id="SSF57701">
    <property type="entry name" value="Zn2/Cys6 DNA-binding domain"/>
    <property type="match status" value="1"/>
</dbReference>
<dbReference type="OrthoDB" id="416217at2759"/>
<gene>
    <name evidence="3" type="ORF">NW766_011795</name>
</gene>
<feature type="domain" description="Zn(2)-C6 fungal-type" evidence="2">
    <location>
        <begin position="20"/>
        <end position="50"/>
    </location>
</feature>
<dbReference type="InterPro" id="IPR021858">
    <property type="entry name" value="Fun_TF"/>
</dbReference>
<keyword evidence="4" id="KW-1185">Reference proteome</keyword>
<dbReference type="SMART" id="SM00066">
    <property type="entry name" value="GAL4"/>
    <property type="match status" value="1"/>
</dbReference>
<comment type="caution">
    <text evidence="3">The sequence shown here is derived from an EMBL/GenBank/DDBJ whole genome shotgun (WGS) entry which is preliminary data.</text>
</comment>
<dbReference type="AlphaFoldDB" id="A0A9W8U571"/>
<protein>
    <recommendedName>
        <fullName evidence="2">Zn(2)-C6 fungal-type domain-containing protein</fullName>
    </recommendedName>
</protein>
<dbReference type="GO" id="GO:0001228">
    <property type="term" value="F:DNA-binding transcription activator activity, RNA polymerase II-specific"/>
    <property type="evidence" value="ECO:0007669"/>
    <property type="project" value="TreeGrafter"/>
</dbReference>
<name>A0A9W8U571_9HYPO</name>
<dbReference type="PROSITE" id="PS50048">
    <property type="entry name" value="ZN2_CY6_FUNGAL_2"/>
    <property type="match status" value="1"/>
</dbReference>
<dbReference type="EMBL" id="JAPDHF010000025">
    <property type="protein sequence ID" value="KAJ4003940.1"/>
    <property type="molecule type" value="Genomic_DNA"/>
</dbReference>
<dbReference type="PANTHER" id="PTHR47784:SF5">
    <property type="entry name" value="STEROL UPTAKE CONTROL PROTEIN 2"/>
    <property type="match status" value="1"/>
</dbReference>
<organism evidence="3 4">
    <name type="scientific">Fusarium irregulare</name>
    <dbReference type="NCBI Taxonomy" id="2494466"/>
    <lineage>
        <taxon>Eukaryota</taxon>
        <taxon>Fungi</taxon>
        <taxon>Dikarya</taxon>
        <taxon>Ascomycota</taxon>
        <taxon>Pezizomycotina</taxon>
        <taxon>Sordariomycetes</taxon>
        <taxon>Hypocreomycetidae</taxon>
        <taxon>Hypocreales</taxon>
        <taxon>Nectriaceae</taxon>
        <taxon>Fusarium</taxon>
        <taxon>Fusarium incarnatum-equiseti species complex</taxon>
    </lineage>
</organism>
<evidence type="ECO:0000313" key="4">
    <source>
        <dbReference type="Proteomes" id="UP001152130"/>
    </source>
</evidence>
<dbReference type="InterPro" id="IPR036864">
    <property type="entry name" value="Zn2-C6_fun-type_DNA-bd_sf"/>
</dbReference>